<accession>A0A6A6EDV8</accession>
<dbReference type="AlphaFoldDB" id="A0A6A6EDV8"/>
<gene>
    <name evidence="2" type="ORF">K469DRAFT_628283</name>
</gene>
<evidence type="ECO:0000313" key="3">
    <source>
        <dbReference type="Proteomes" id="UP000800200"/>
    </source>
</evidence>
<name>A0A6A6EDV8_9PEZI</name>
<dbReference type="OrthoDB" id="4127862at2759"/>
<feature type="region of interest" description="Disordered" evidence="1">
    <location>
        <begin position="22"/>
        <end position="43"/>
    </location>
</feature>
<keyword evidence="3" id="KW-1185">Reference proteome</keyword>
<evidence type="ECO:0000256" key="1">
    <source>
        <dbReference type="SAM" id="MobiDB-lite"/>
    </source>
</evidence>
<dbReference type="Proteomes" id="UP000800200">
    <property type="component" value="Unassembled WGS sequence"/>
</dbReference>
<protein>
    <submittedName>
        <fullName evidence="2">Uncharacterized protein</fullName>
    </submittedName>
</protein>
<reference evidence="2" key="1">
    <citation type="journal article" date="2020" name="Stud. Mycol.">
        <title>101 Dothideomycetes genomes: a test case for predicting lifestyles and emergence of pathogens.</title>
        <authorList>
            <person name="Haridas S."/>
            <person name="Albert R."/>
            <person name="Binder M."/>
            <person name="Bloem J."/>
            <person name="Labutti K."/>
            <person name="Salamov A."/>
            <person name="Andreopoulos B."/>
            <person name="Baker S."/>
            <person name="Barry K."/>
            <person name="Bills G."/>
            <person name="Bluhm B."/>
            <person name="Cannon C."/>
            <person name="Castanera R."/>
            <person name="Culley D."/>
            <person name="Daum C."/>
            <person name="Ezra D."/>
            <person name="Gonzalez J."/>
            <person name="Henrissat B."/>
            <person name="Kuo A."/>
            <person name="Liang C."/>
            <person name="Lipzen A."/>
            <person name="Lutzoni F."/>
            <person name="Magnuson J."/>
            <person name="Mondo S."/>
            <person name="Nolan M."/>
            <person name="Ohm R."/>
            <person name="Pangilinan J."/>
            <person name="Park H.-J."/>
            <person name="Ramirez L."/>
            <person name="Alfaro M."/>
            <person name="Sun H."/>
            <person name="Tritt A."/>
            <person name="Yoshinaga Y."/>
            <person name="Zwiers L.-H."/>
            <person name="Turgeon B."/>
            <person name="Goodwin S."/>
            <person name="Spatafora J."/>
            <person name="Crous P."/>
            <person name="Grigoriev I."/>
        </authorList>
    </citation>
    <scope>NUCLEOTIDE SEQUENCE</scope>
    <source>
        <strain evidence="2">CBS 207.26</strain>
    </source>
</reference>
<dbReference type="EMBL" id="ML994625">
    <property type="protein sequence ID" value="KAF2188026.1"/>
    <property type="molecule type" value="Genomic_DNA"/>
</dbReference>
<organism evidence="2 3">
    <name type="scientific">Zopfia rhizophila CBS 207.26</name>
    <dbReference type="NCBI Taxonomy" id="1314779"/>
    <lineage>
        <taxon>Eukaryota</taxon>
        <taxon>Fungi</taxon>
        <taxon>Dikarya</taxon>
        <taxon>Ascomycota</taxon>
        <taxon>Pezizomycotina</taxon>
        <taxon>Dothideomycetes</taxon>
        <taxon>Dothideomycetes incertae sedis</taxon>
        <taxon>Zopfiaceae</taxon>
        <taxon>Zopfia</taxon>
    </lineage>
</organism>
<evidence type="ECO:0000313" key="2">
    <source>
        <dbReference type="EMBL" id="KAF2188026.1"/>
    </source>
</evidence>
<sequence length="158" mass="18512">MKLPKRSSLNLSNRLSFLHTRSKSTEVTTLPTKPAKSAKPGDLPIYRAKGKKVTAEELRDLRDLIRTRYALDVEIWNLRHVKAFNRQKVHDKMRRADAALAKIERTVLSMDHIEFFEDPADYRKLQDIKVRVLEGGKRHWAVHPPWQELPYGQRSLYN</sequence>
<proteinExistence type="predicted"/>